<dbReference type="Gene3D" id="3.90.180.10">
    <property type="entry name" value="Medium-chain alcohol dehydrogenases, catalytic domain"/>
    <property type="match status" value="1"/>
</dbReference>
<dbReference type="InterPro" id="IPR013154">
    <property type="entry name" value="ADH-like_N"/>
</dbReference>
<protein>
    <submittedName>
        <fullName evidence="4">Quinone oxidoreductase</fullName>
    </submittedName>
</protein>
<reference evidence="4 5" key="1">
    <citation type="submission" date="2019-07" db="EMBL/GenBank/DDBJ databases">
        <title>Whole genome shotgun sequence of Meiothermus hypogaeus NBRC 106114.</title>
        <authorList>
            <person name="Hosoyama A."/>
            <person name="Uohara A."/>
            <person name="Ohji S."/>
            <person name="Ichikawa N."/>
        </authorList>
    </citation>
    <scope>NUCLEOTIDE SEQUENCE [LARGE SCALE GENOMIC DNA]</scope>
    <source>
        <strain evidence="4 5">NBRC 106114</strain>
    </source>
</reference>
<dbReference type="InterPro" id="IPR002364">
    <property type="entry name" value="Quin_OxRdtase/zeta-crystal_CS"/>
</dbReference>
<dbReference type="PANTHER" id="PTHR48106:SF13">
    <property type="entry name" value="QUINONE OXIDOREDUCTASE-RELATED"/>
    <property type="match status" value="1"/>
</dbReference>
<organism evidence="4 5">
    <name type="scientific">Meiothermus hypogaeus NBRC 106114</name>
    <dbReference type="NCBI Taxonomy" id="1227553"/>
    <lineage>
        <taxon>Bacteria</taxon>
        <taxon>Thermotogati</taxon>
        <taxon>Deinococcota</taxon>
        <taxon>Deinococci</taxon>
        <taxon>Thermales</taxon>
        <taxon>Thermaceae</taxon>
        <taxon>Meiothermus</taxon>
    </lineage>
</organism>
<evidence type="ECO:0000313" key="4">
    <source>
        <dbReference type="EMBL" id="GEM82855.1"/>
    </source>
</evidence>
<dbReference type="GO" id="GO:0005829">
    <property type="term" value="C:cytosol"/>
    <property type="evidence" value="ECO:0007669"/>
    <property type="project" value="TreeGrafter"/>
</dbReference>
<gene>
    <name evidence="4" type="ORF">MHY01S_10210</name>
</gene>
<dbReference type="PANTHER" id="PTHR48106">
    <property type="entry name" value="QUINONE OXIDOREDUCTASE PIG3-RELATED"/>
    <property type="match status" value="1"/>
</dbReference>
<sequence length="320" mass="34100">MKAIRVHQPGGPETMQLEDIPTPTPGEGQALVRLQAIGVNFIDTYKRSGLYAVPTPFTVGEEGAGVVEAVGPGVEGIALGEVVVYSNVQGSYAEYALVPADKLVKVPVGLDPKVAVAGMLQGMTAHYLVHSTYPLKAGETCLIHAGAGGVGLLLIQMARMIGATVITTASTEEKRALAKEAGANYALPYEGFDQKVREITGGKGVDVVYDGVGQSTWEGSLNSLRIRGMLALYGQSSGPVAPFNPQILNQKGGLFLTRPSLWHYTQTREELEWRAGDVMRWALEGRLKIRIGAEFPLTQAAQAHIALQGRKTTGKVLLIP</sequence>
<dbReference type="InterPro" id="IPR011032">
    <property type="entry name" value="GroES-like_sf"/>
</dbReference>
<dbReference type="Gene3D" id="3.40.50.720">
    <property type="entry name" value="NAD(P)-binding Rossmann-like Domain"/>
    <property type="match status" value="1"/>
</dbReference>
<dbReference type="InterPro" id="IPR036291">
    <property type="entry name" value="NAD(P)-bd_dom_sf"/>
</dbReference>
<dbReference type="GO" id="GO:0003960">
    <property type="term" value="F:quinone reductase (NADPH) activity"/>
    <property type="evidence" value="ECO:0007669"/>
    <property type="project" value="InterPro"/>
</dbReference>
<evidence type="ECO:0000256" key="1">
    <source>
        <dbReference type="ARBA" id="ARBA00022857"/>
    </source>
</evidence>
<dbReference type="FunFam" id="3.40.50.720:FF:000053">
    <property type="entry name" value="Quinone oxidoreductase 1"/>
    <property type="match status" value="1"/>
</dbReference>
<dbReference type="RefSeq" id="WP_119342007.1">
    <property type="nucleotide sequence ID" value="NZ_BJXL01000023.1"/>
</dbReference>
<evidence type="ECO:0000313" key="5">
    <source>
        <dbReference type="Proteomes" id="UP000321197"/>
    </source>
</evidence>
<comment type="caution">
    <text evidence="4">The sequence shown here is derived from an EMBL/GenBank/DDBJ whole genome shotgun (WGS) entry which is preliminary data.</text>
</comment>
<feature type="domain" description="Enoyl reductase (ER)" evidence="3">
    <location>
        <begin position="10"/>
        <end position="318"/>
    </location>
</feature>
<keyword evidence="2" id="KW-0560">Oxidoreductase</keyword>
<dbReference type="InterPro" id="IPR020843">
    <property type="entry name" value="ER"/>
</dbReference>
<dbReference type="Pfam" id="PF08240">
    <property type="entry name" value="ADH_N"/>
    <property type="match status" value="1"/>
</dbReference>
<dbReference type="EMBL" id="BJXL01000023">
    <property type="protein sequence ID" value="GEM82855.1"/>
    <property type="molecule type" value="Genomic_DNA"/>
</dbReference>
<dbReference type="SMART" id="SM00829">
    <property type="entry name" value="PKS_ER"/>
    <property type="match status" value="1"/>
</dbReference>
<dbReference type="SUPFAM" id="SSF51735">
    <property type="entry name" value="NAD(P)-binding Rossmann-fold domains"/>
    <property type="match status" value="1"/>
</dbReference>
<dbReference type="SUPFAM" id="SSF50129">
    <property type="entry name" value="GroES-like"/>
    <property type="match status" value="1"/>
</dbReference>
<dbReference type="GO" id="GO:0070402">
    <property type="term" value="F:NADPH binding"/>
    <property type="evidence" value="ECO:0007669"/>
    <property type="project" value="TreeGrafter"/>
</dbReference>
<dbReference type="AlphaFoldDB" id="A0A511QZQ3"/>
<dbReference type="PROSITE" id="PS01162">
    <property type="entry name" value="QOR_ZETA_CRYSTAL"/>
    <property type="match status" value="1"/>
</dbReference>
<name>A0A511QZQ3_9DEIN</name>
<keyword evidence="1" id="KW-0521">NADP</keyword>
<proteinExistence type="predicted"/>
<dbReference type="InterPro" id="IPR013149">
    <property type="entry name" value="ADH-like_C"/>
</dbReference>
<dbReference type="InterPro" id="IPR047618">
    <property type="entry name" value="QOR-like"/>
</dbReference>
<evidence type="ECO:0000256" key="2">
    <source>
        <dbReference type="ARBA" id="ARBA00023002"/>
    </source>
</evidence>
<dbReference type="CDD" id="cd05286">
    <property type="entry name" value="QOR2"/>
    <property type="match status" value="1"/>
</dbReference>
<evidence type="ECO:0000259" key="3">
    <source>
        <dbReference type="SMART" id="SM00829"/>
    </source>
</evidence>
<dbReference type="OrthoDB" id="9787435at2"/>
<dbReference type="GO" id="GO:0008270">
    <property type="term" value="F:zinc ion binding"/>
    <property type="evidence" value="ECO:0007669"/>
    <property type="project" value="InterPro"/>
</dbReference>
<accession>A0A511QZQ3</accession>
<dbReference type="Pfam" id="PF00107">
    <property type="entry name" value="ADH_zinc_N"/>
    <property type="match status" value="1"/>
</dbReference>
<dbReference type="GO" id="GO:0035925">
    <property type="term" value="F:mRNA 3'-UTR AU-rich region binding"/>
    <property type="evidence" value="ECO:0007669"/>
    <property type="project" value="TreeGrafter"/>
</dbReference>
<dbReference type="Proteomes" id="UP000321197">
    <property type="component" value="Unassembled WGS sequence"/>
</dbReference>